<gene>
    <name evidence="1" type="ORF">A3H03_03495</name>
</gene>
<dbReference type="Gene3D" id="3.90.550.10">
    <property type="entry name" value="Spore Coat Polysaccharide Biosynthesis Protein SpsA, Chain A"/>
    <property type="match status" value="1"/>
</dbReference>
<accession>A0A1F6FZT7</accession>
<dbReference type="AlphaFoldDB" id="A0A1F6FZT7"/>
<dbReference type="EMBL" id="MFNA01000047">
    <property type="protein sequence ID" value="OGG91383.1"/>
    <property type="molecule type" value="Genomic_DNA"/>
</dbReference>
<dbReference type="CDD" id="cd00761">
    <property type="entry name" value="Glyco_tranf_GTA_type"/>
    <property type="match status" value="1"/>
</dbReference>
<dbReference type="SUPFAM" id="SSF53448">
    <property type="entry name" value="Nucleotide-diphospho-sugar transferases"/>
    <property type="match status" value="1"/>
</dbReference>
<evidence type="ECO:0000313" key="2">
    <source>
        <dbReference type="Proteomes" id="UP000177320"/>
    </source>
</evidence>
<dbReference type="InterPro" id="IPR029044">
    <property type="entry name" value="Nucleotide-diphossugar_trans"/>
</dbReference>
<reference evidence="1 2" key="1">
    <citation type="journal article" date="2016" name="Nat. Commun.">
        <title>Thousands of microbial genomes shed light on interconnected biogeochemical processes in an aquifer system.</title>
        <authorList>
            <person name="Anantharaman K."/>
            <person name="Brown C.T."/>
            <person name="Hug L.A."/>
            <person name="Sharon I."/>
            <person name="Castelle C.J."/>
            <person name="Probst A.J."/>
            <person name="Thomas B.C."/>
            <person name="Singh A."/>
            <person name="Wilkins M.J."/>
            <person name="Karaoz U."/>
            <person name="Brodie E.L."/>
            <person name="Williams K.H."/>
            <person name="Hubbard S.S."/>
            <person name="Banfield J.F."/>
        </authorList>
    </citation>
    <scope>NUCLEOTIDE SEQUENCE [LARGE SCALE GENOMIC DNA]</scope>
</reference>
<proteinExistence type="predicted"/>
<comment type="caution">
    <text evidence="1">The sequence shown here is derived from an EMBL/GenBank/DDBJ whole genome shotgun (WGS) entry which is preliminary data.</text>
</comment>
<organism evidence="1 2">
    <name type="scientific">Candidatus Kuenenbacteria bacterium RIFCSPLOWO2_12_FULL_42_13</name>
    <dbReference type="NCBI Taxonomy" id="1798565"/>
    <lineage>
        <taxon>Bacteria</taxon>
        <taxon>Candidatus Kueneniibacteriota</taxon>
    </lineage>
</organism>
<evidence type="ECO:0008006" key="3">
    <source>
        <dbReference type="Google" id="ProtNLM"/>
    </source>
</evidence>
<evidence type="ECO:0000313" key="1">
    <source>
        <dbReference type="EMBL" id="OGG91383.1"/>
    </source>
</evidence>
<sequence>MTPKLTTPVIFLFWKRPETTVRVLEKIREAKPRELFLVADGPRDEREKILCAKTRKLVEKMIDWDCQIYKNYSDINLGCRARVSSGIDWAFEQTERAIILEDDCLPHPDFFSYCQELLEKYKDNERVMHIGGTNTQEGNKNFQCAASYYFSQIAQIWGWATWKRAWQRYDVNIKNWPQVKESERWKMTLPNYAVREYWTNLMEEMYQNKNPRKNTWDAQWFYAVLTNNGLAITPKNNLITNIGFGVEGTHALQNDAKANLPLNKLELPIVHPTAIKINIKADNYNWKFVFRINNTWKKKIKSFLRHYVPELYSLAKEFKNRYN</sequence>
<protein>
    <recommendedName>
        <fullName evidence="3">Hemolytic protein HlpA-like protein</fullName>
    </recommendedName>
</protein>
<name>A0A1F6FZT7_9BACT</name>
<dbReference type="Proteomes" id="UP000177320">
    <property type="component" value="Unassembled WGS sequence"/>
</dbReference>